<evidence type="ECO:0000313" key="5">
    <source>
        <dbReference type="Proteomes" id="UP000614469"/>
    </source>
</evidence>
<reference evidence="4 5" key="1">
    <citation type="submission" date="2020-08" db="EMBL/GenBank/DDBJ databases">
        <title>Bridging the membrane lipid divide: bacteria of the FCB group superphylum have the potential to synthesize archaeal ether lipids.</title>
        <authorList>
            <person name="Villanueva L."/>
            <person name="Von Meijenfeldt F.A.B."/>
            <person name="Westbye A.B."/>
            <person name="Yadav S."/>
            <person name="Hopmans E.C."/>
            <person name="Dutilh B.E."/>
            <person name="Sinninghe Damste J.S."/>
        </authorList>
    </citation>
    <scope>NUCLEOTIDE SEQUENCE [LARGE SCALE GENOMIC DNA]</scope>
    <source>
        <strain evidence="4">NIOZ-UU36</strain>
    </source>
</reference>
<dbReference type="AlphaFoldDB" id="A0A8J6NSA3"/>
<dbReference type="PANTHER" id="PTHR43877">
    <property type="entry name" value="AMINOALKYLPHOSPHONATE N-ACETYLTRANSFERASE-RELATED-RELATED"/>
    <property type="match status" value="1"/>
</dbReference>
<dbReference type="Pfam" id="PF00583">
    <property type="entry name" value="Acetyltransf_1"/>
    <property type="match status" value="1"/>
</dbReference>
<dbReference type="Proteomes" id="UP000614469">
    <property type="component" value="Unassembled WGS sequence"/>
</dbReference>
<dbReference type="SUPFAM" id="SSF55729">
    <property type="entry name" value="Acyl-CoA N-acyltransferases (Nat)"/>
    <property type="match status" value="1"/>
</dbReference>
<dbReference type="PANTHER" id="PTHR43877:SF2">
    <property type="entry name" value="AMINOALKYLPHOSPHONATE N-ACETYLTRANSFERASE-RELATED"/>
    <property type="match status" value="1"/>
</dbReference>
<evidence type="ECO:0000256" key="1">
    <source>
        <dbReference type="ARBA" id="ARBA00022679"/>
    </source>
</evidence>
<dbReference type="EC" id="2.3.1.-" evidence="4"/>
<keyword evidence="2 4" id="KW-0012">Acyltransferase</keyword>
<dbReference type="CDD" id="cd04301">
    <property type="entry name" value="NAT_SF"/>
    <property type="match status" value="1"/>
</dbReference>
<organism evidence="4 5">
    <name type="scientific">Candidatus Desulfolinea nitratireducens</name>
    <dbReference type="NCBI Taxonomy" id="2841698"/>
    <lineage>
        <taxon>Bacteria</taxon>
        <taxon>Bacillati</taxon>
        <taxon>Chloroflexota</taxon>
        <taxon>Anaerolineae</taxon>
        <taxon>Anaerolineales</taxon>
        <taxon>Anaerolineales incertae sedis</taxon>
        <taxon>Candidatus Desulfolinea</taxon>
    </lineage>
</organism>
<gene>
    <name evidence="4" type="ORF">H8E29_16445</name>
</gene>
<keyword evidence="1 4" id="KW-0808">Transferase</keyword>
<dbReference type="InterPro" id="IPR000182">
    <property type="entry name" value="GNAT_dom"/>
</dbReference>
<evidence type="ECO:0000259" key="3">
    <source>
        <dbReference type="PROSITE" id="PS51186"/>
    </source>
</evidence>
<dbReference type="Gene3D" id="3.40.630.30">
    <property type="match status" value="1"/>
</dbReference>
<dbReference type="EMBL" id="JACNJN010000201">
    <property type="protein sequence ID" value="MBC8336849.1"/>
    <property type="molecule type" value="Genomic_DNA"/>
</dbReference>
<name>A0A8J6NSA3_9CHLR</name>
<comment type="caution">
    <text evidence="4">The sequence shown here is derived from an EMBL/GenBank/DDBJ whole genome shotgun (WGS) entry which is preliminary data.</text>
</comment>
<dbReference type="PROSITE" id="PS51186">
    <property type="entry name" value="GNAT"/>
    <property type="match status" value="1"/>
</dbReference>
<feature type="domain" description="N-acetyltransferase" evidence="3">
    <location>
        <begin position="1"/>
        <end position="137"/>
    </location>
</feature>
<proteinExistence type="predicted"/>
<dbReference type="InterPro" id="IPR050832">
    <property type="entry name" value="Bact_Acetyltransf"/>
</dbReference>
<dbReference type="InterPro" id="IPR016181">
    <property type="entry name" value="Acyl_CoA_acyltransferase"/>
</dbReference>
<protein>
    <submittedName>
        <fullName evidence="4">GNAT family acetyltransferase</fullName>
        <ecNumber evidence="4">2.3.1.-</ecNumber>
    </submittedName>
</protein>
<evidence type="ECO:0000256" key="2">
    <source>
        <dbReference type="ARBA" id="ARBA00023315"/>
    </source>
</evidence>
<dbReference type="GO" id="GO:0016747">
    <property type="term" value="F:acyltransferase activity, transferring groups other than amino-acyl groups"/>
    <property type="evidence" value="ECO:0007669"/>
    <property type="project" value="InterPro"/>
</dbReference>
<evidence type="ECO:0000313" key="4">
    <source>
        <dbReference type="EMBL" id="MBC8336849.1"/>
    </source>
</evidence>
<sequence length="137" mass="15357">MEIRPYQDQDKAGLLALWEEIFPAGSPHNDPQTSLENKLRVDRDLLFVALIDDVVIGSVMGGYDGHRGWIYSLAVSPPLRRQGIASALMHTIEEKIKSLGCLKLNLQVIASNDKVIDLYEELGFSVEDRISMGKKLY</sequence>
<accession>A0A8J6NSA3</accession>
<dbReference type="NCBIfam" id="NF002959">
    <property type="entry name" value="PRK03624.1"/>
    <property type="match status" value="1"/>
</dbReference>